<dbReference type="OrthoDB" id="9794557at2"/>
<keyword evidence="1" id="KW-0812">Transmembrane</keyword>
<dbReference type="Proteomes" id="UP000184611">
    <property type="component" value="Unassembled WGS sequence"/>
</dbReference>
<keyword evidence="1" id="KW-1133">Transmembrane helix</keyword>
<name>A0A1M7ZVU6_9FLAO</name>
<keyword evidence="1" id="KW-0472">Membrane</keyword>
<feature type="transmembrane region" description="Helical" evidence="1">
    <location>
        <begin position="7"/>
        <end position="27"/>
    </location>
</feature>
<dbReference type="RefSeq" id="WP_073582757.1">
    <property type="nucleotide sequence ID" value="NZ_CBCSEA010000004.1"/>
</dbReference>
<reference evidence="3" key="1">
    <citation type="submission" date="2016-12" db="EMBL/GenBank/DDBJ databases">
        <authorList>
            <person name="Varghese N."/>
            <person name="Submissions S."/>
        </authorList>
    </citation>
    <scope>NUCLEOTIDE SEQUENCE [LARGE SCALE GENOMIC DNA]</scope>
    <source>
        <strain evidence="3">DSM 18830</strain>
    </source>
</reference>
<sequence length="125" mass="14581">MNTLRKIFIYLLLTVSLGLVGYTLFIYNFTLSDGVRSGILSKFSHKGVLFKTWEGELNEGFGATRFFPFSVEDNETKVIEDLKKYQGQYVKLEYKERIKTLPWWGDTHYFITKVTLEKSPYSGNK</sequence>
<evidence type="ECO:0000256" key="1">
    <source>
        <dbReference type="SAM" id="Phobius"/>
    </source>
</evidence>
<keyword evidence="3" id="KW-1185">Reference proteome</keyword>
<gene>
    <name evidence="2" type="ORF">SAMN05443547_1361</name>
</gene>
<dbReference type="EMBL" id="FRYK01000002">
    <property type="protein sequence ID" value="SHO73011.1"/>
    <property type="molecule type" value="Genomic_DNA"/>
</dbReference>
<dbReference type="AlphaFoldDB" id="A0A1M7ZVU6"/>
<dbReference type="STRING" id="416016.SAMN05443547_1361"/>
<accession>A0A1M7ZVU6</accession>
<evidence type="ECO:0008006" key="4">
    <source>
        <dbReference type="Google" id="ProtNLM"/>
    </source>
</evidence>
<proteinExistence type="predicted"/>
<evidence type="ECO:0000313" key="2">
    <source>
        <dbReference type="EMBL" id="SHO73011.1"/>
    </source>
</evidence>
<organism evidence="2 3">
    <name type="scientific">Flavobacterium cucumis</name>
    <dbReference type="NCBI Taxonomy" id="416016"/>
    <lineage>
        <taxon>Bacteria</taxon>
        <taxon>Pseudomonadati</taxon>
        <taxon>Bacteroidota</taxon>
        <taxon>Flavobacteriia</taxon>
        <taxon>Flavobacteriales</taxon>
        <taxon>Flavobacteriaceae</taxon>
        <taxon>Flavobacterium</taxon>
    </lineage>
</organism>
<protein>
    <recommendedName>
        <fullName evidence="4">6-phosphogluconate dehydrogenase</fullName>
    </recommendedName>
</protein>
<evidence type="ECO:0000313" key="3">
    <source>
        <dbReference type="Proteomes" id="UP000184611"/>
    </source>
</evidence>